<dbReference type="KEGG" id="peh:Spb1_35870"/>
<gene>
    <name evidence="1" type="ORF">Spb1_35870</name>
</gene>
<accession>A0A518GSS5</accession>
<dbReference type="AlphaFoldDB" id="A0A518GSS5"/>
<reference evidence="1 2" key="1">
    <citation type="submission" date="2019-02" db="EMBL/GenBank/DDBJ databases">
        <title>Deep-cultivation of Planctomycetes and their phenomic and genomic characterization uncovers novel biology.</title>
        <authorList>
            <person name="Wiegand S."/>
            <person name="Jogler M."/>
            <person name="Boedeker C."/>
            <person name="Pinto D."/>
            <person name="Vollmers J."/>
            <person name="Rivas-Marin E."/>
            <person name="Kohn T."/>
            <person name="Peeters S.H."/>
            <person name="Heuer A."/>
            <person name="Rast P."/>
            <person name="Oberbeckmann S."/>
            <person name="Bunk B."/>
            <person name="Jeske O."/>
            <person name="Meyerdierks A."/>
            <person name="Storesund J.E."/>
            <person name="Kallscheuer N."/>
            <person name="Luecker S."/>
            <person name="Lage O.M."/>
            <person name="Pohl T."/>
            <person name="Merkel B.J."/>
            <person name="Hornburger P."/>
            <person name="Mueller R.-W."/>
            <person name="Bruemmer F."/>
            <person name="Labrenz M."/>
            <person name="Spormann A.M."/>
            <person name="Op den Camp H."/>
            <person name="Overmann J."/>
            <person name="Amann R."/>
            <person name="Jetten M.S.M."/>
            <person name="Mascher T."/>
            <person name="Medema M.H."/>
            <person name="Devos D.P."/>
            <person name="Kaster A.-K."/>
            <person name="Ovreas L."/>
            <person name="Rohde M."/>
            <person name="Galperin M.Y."/>
            <person name="Jogler C."/>
        </authorList>
    </citation>
    <scope>NUCLEOTIDE SEQUENCE [LARGE SCALE GENOMIC DNA]</scope>
    <source>
        <strain evidence="1 2">Spb1</strain>
    </source>
</reference>
<proteinExistence type="predicted"/>
<sequence>MLIQSYEHGTVCMLPQAGHYEFSEPPSVRFDGTPFG</sequence>
<evidence type="ECO:0000313" key="2">
    <source>
        <dbReference type="Proteomes" id="UP000315349"/>
    </source>
</evidence>
<name>A0A518GSS5_9PLAN</name>
<evidence type="ECO:0000313" key="1">
    <source>
        <dbReference type="EMBL" id="QDV31642.1"/>
    </source>
</evidence>
<dbReference type="EMBL" id="CP036299">
    <property type="protein sequence ID" value="QDV31642.1"/>
    <property type="molecule type" value="Genomic_DNA"/>
</dbReference>
<protein>
    <submittedName>
        <fullName evidence="1">Uncharacterized protein</fullName>
    </submittedName>
</protein>
<organism evidence="1 2">
    <name type="scientific">Planctopirus ephydatiae</name>
    <dbReference type="NCBI Taxonomy" id="2528019"/>
    <lineage>
        <taxon>Bacteria</taxon>
        <taxon>Pseudomonadati</taxon>
        <taxon>Planctomycetota</taxon>
        <taxon>Planctomycetia</taxon>
        <taxon>Planctomycetales</taxon>
        <taxon>Planctomycetaceae</taxon>
        <taxon>Planctopirus</taxon>
    </lineage>
</organism>
<keyword evidence="2" id="KW-1185">Reference proteome</keyword>
<dbReference type="Proteomes" id="UP000315349">
    <property type="component" value="Chromosome"/>
</dbReference>